<accession>A0A395HVT8</accession>
<feature type="compositionally biased region" description="Polar residues" evidence="1">
    <location>
        <begin position="79"/>
        <end position="97"/>
    </location>
</feature>
<gene>
    <name evidence="2" type="ORF">BO97DRAFT_443623</name>
</gene>
<dbReference type="RefSeq" id="XP_025551074.1">
    <property type="nucleotide sequence ID" value="XM_025698387.1"/>
</dbReference>
<dbReference type="VEuPathDB" id="FungiDB:BO97DRAFT_443623"/>
<dbReference type="AlphaFoldDB" id="A0A395HVT8"/>
<dbReference type="STRING" id="1450537.A0A395HVT8"/>
<evidence type="ECO:0000313" key="2">
    <source>
        <dbReference type="EMBL" id="RAL11920.1"/>
    </source>
</evidence>
<protein>
    <submittedName>
        <fullName evidence="2">Uncharacterized protein</fullName>
    </submittedName>
</protein>
<feature type="compositionally biased region" description="Basic and acidic residues" evidence="1">
    <location>
        <begin position="165"/>
        <end position="177"/>
    </location>
</feature>
<feature type="compositionally biased region" description="Low complexity" evidence="1">
    <location>
        <begin position="113"/>
        <end position="127"/>
    </location>
</feature>
<dbReference type="EMBL" id="KZ824286">
    <property type="protein sequence ID" value="RAL11920.1"/>
    <property type="molecule type" value="Genomic_DNA"/>
</dbReference>
<evidence type="ECO:0000313" key="3">
    <source>
        <dbReference type="Proteomes" id="UP000248961"/>
    </source>
</evidence>
<dbReference type="OrthoDB" id="3469466at2759"/>
<feature type="region of interest" description="Disordered" evidence="1">
    <location>
        <begin position="159"/>
        <end position="207"/>
    </location>
</feature>
<dbReference type="GeneID" id="37202676"/>
<feature type="region of interest" description="Disordered" evidence="1">
    <location>
        <begin position="54"/>
        <end position="140"/>
    </location>
</feature>
<dbReference type="Pfam" id="PF11951">
    <property type="entry name" value="Fungal_trans_2"/>
    <property type="match status" value="1"/>
</dbReference>
<organism evidence="2 3">
    <name type="scientific">Aspergillus homomorphus (strain CBS 101889)</name>
    <dbReference type="NCBI Taxonomy" id="1450537"/>
    <lineage>
        <taxon>Eukaryota</taxon>
        <taxon>Fungi</taxon>
        <taxon>Dikarya</taxon>
        <taxon>Ascomycota</taxon>
        <taxon>Pezizomycotina</taxon>
        <taxon>Eurotiomycetes</taxon>
        <taxon>Eurotiomycetidae</taxon>
        <taxon>Eurotiales</taxon>
        <taxon>Aspergillaceae</taxon>
        <taxon>Aspergillus</taxon>
        <taxon>Aspergillus subgen. Circumdati</taxon>
    </lineage>
</organism>
<name>A0A395HVT8_ASPHC</name>
<sequence>MCDDLRAMTSTKSATSARKRDAIHFVNARPTSENERLKIQRLVRAHVGKWISDQTKDRSALPDCPNTSGRCNADPGPHATSSNGRSVTCQSTSSSEESAGYLDQTVLDRGYLTPPATSPLSSSASSSPSPPPLPSQYLHNVSPSIRFAPSDSINLQLIRSSSRSPVDHPMTEADRSSPDNISLSAPHKSRPGLFGSRPNSSESDEGSRALLMTSSSSCFTPGYVDIFGAGRFDPFQTHPVNSLNMSKNEVVASEYYCLEVLWPGLTPVSPGHDANPASTNWFPLALADPTLFTAFVFGSLSHKRVQWLKGTIPAHAFLPSEQQMLQLCETETIRNVTREVSDPTRAVCDAVILSVICMAHNVADNEHMKGQKLPFTAPMQRLQWLDIYSSLPPNLVHIKGLTQMVKMRGGLENLTLPGLAPTLCFSDLVTCSTFLSPPVFDFMPLREERKGLTMQDMLGYSMVDVERRFGPLREIGFTSEMVEVFYGMQAYIKLVESHMTTQHCNPDYSLLSDQRNLVHYNLLSLPALSSFDRFSDYQPHEIMYEICRLAGLIFGVGVVLPLQAQSAPLAQLATFIQEALYISKSPFSWDHPQARTALFWVLFLGGIAAEDRPERAWYVELISQVAGSHGIYTWDEARKILRVMLWYDRACERGGRKLWLEVKRSGLSSS</sequence>
<dbReference type="PANTHER" id="PTHR37540:SF5">
    <property type="entry name" value="TRANSCRIPTION FACTOR DOMAIN-CONTAINING PROTEIN"/>
    <property type="match status" value="1"/>
</dbReference>
<evidence type="ECO:0000256" key="1">
    <source>
        <dbReference type="SAM" id="MobiDB-lite"/>
    </source>
</evidence>
<dbReference type="Proteomes" id="UP000248961">
    <property type="component" value="Unassembled WGS sequence"/>
</dbReference>
<keyword evidence="3" id="KW-1185">Reference proteome</keyword>
<dbReference type="PANTHER" id="PTHR37540">
    <property type="entry name" value="TRANSCRIPTION FACTOR (ACR-2), PUTATIVE-RELATED-RELATED"/>
    <property type="match status" value="1"/>
</dbReference>
<dbReference type="InterPro" id="IPR021858">
    <property type="entry name" value="Fun_TF"/>
</dbReference>
<reference evidence="2 3" key="1">
    <citation type="submission" date="2018-02" db="EMBL/GenBank/DDBJ databases">
        <title>The genomes of Aspergillus section Nigri reveals drivers in fungal speciation.</title>
        <authorList>
            <consortium name="DOE Joint Genome Institute"/>
            <person name="Vesth T.C."/>
            <person name="Nybo J."/>
            <person name="Theobald S."/>
            <person name="Brandl J."/>
            <person name="Frisvad J.C."/>
            <person name="Nielsen K.F."/>
            <person name="Lyhne E.K."/>
            <person name="Kogle M.E."/>
            <person name="Kuo A."/>
            <person name="Riley R."/>
            <person name="Clum A."/>
            <person name="Nolan M."/>
            <person name="Lipzen A."/>
            <person name="Salamov A."/>
            <person name="Henrissat B."/>
            <person name="Wiebenga A."/>
            <person name="De vries R.P."/>
            <person name="Grigoriev I.V."/>
            <person name="Mortensen U.H."/>
            <person name="Andersen M.R."/>
            <person name="Baker S.E."/>
        </authorList>
    </citation>
    <scope>NUCLEOTIDE SEQUENCE [LARGE SCALE GENOMIC DNA]</scope>
    <source>
        <strain evidence="2 3">CBS 101889</strain>
    </source>
</reference>
<proteinExistence type="predicted"/>